<protein>
    <recommendedName>
        <fullName evidence="9">Type II secretion system protein GspG C-terminal domain-containing protein</fullName>
    </recommendedName>
</protein>
<evidence type="ECO:0000256" key="1">
    <source>
        <dbReference type="ARBA" id="ARBA00004167"/>
    </source>
</evidence>
<sequence length="161" mass="17408">MLNRFQIREMINKKPKLIIQAPAGFTLIELLVVISIIGLLASVVLVSLNTARSKARDAKRRADIRQMGTALELYFDQFGVYPGDTYNGWEPICTTSPSNMAPVVSAGFIAKIPCDASSNWYYFDPEFDVPGGTSAYCLYSDLESGGSFGVKGGNPPGCPGT</sequence>
<name>A0A1F5QD43_9BACT</name>
<keyword evidence="5 6" id="KW-0472">Membrane</keyword>
<dbReference type="InterPro" id="IPR045584">
    <property type="entry name" value="Pilin-like"/>
</dbReference>
<proteinExistence type="predicted"/>
<dbReference type="GO" id="GO:0015627">
    <property type="term" value="C:type II protein secretion system complex"/>
    <property type="evidence" value="ECO:0007669"/>
    <property type="project" value="InterPro"/>
</dbReference>
<evidence type="ECO:0000256" key="3">
    <source>
        <dbReference type="ARBA" id="ARBA00022692"/>
    </source>
</evidence>
<dbReference type="Proteomes" id="UP000177235">
    <property type="component" value="Unassembled WGS sequence"/>
</dbReference>
<keyword evidence="4 6" id="KW-1133">Transmembrane helix</keyword>
<reference evidence="7 8" key="1">
    <citation type="journal article" date="2016" name="Nat. Commun.">
        <title>Thousands of microbial genomes shed light on interconnected biogeochemical processes in an aquifer system.</title>
        <authorList>
            <person name="Anantharaman K."/>
            <person name="Brown C.T."/>
            <person name="Hug L.A."/>
            <person name="Sharon I."/>
            <person name="Castelle C.J."/>
            <person name="Probst A.J."/>
            <person name="Thomas B.C."/>
            <person name="Singh A."/>
            <person name="Wilkins M.J."/>
            <person name="Karaoz U."/>
            <person name="Brodie E.L."/>
            <person name="Williams K.H."/>
            <person name="Hubbard S.S."/>
            <person name="Banfield J.F."/>
        </authorList>
    </citation>
    <scope>NUCLEOTIDE SEQUENCE [LARGE SCALE GENOMIC DNA]</scope>
</reference>
<feature type="transmembrane region" description="Helical" evidence="6">
    <location>
        <begin position="21"/>
        <end position="46"/>
    </location>
</feature>
<dbReference type="AlphaFoldDB" id="A0A1F5QD43"/>
<evidence type="ECO:0000256" key="5">
    <source>
        <dbReference type="ARBA" id="ARBA00023136"/>
    </source>
</evidence>
<evidence type="ECO:0000256" key="4">
    <source>
        <dbReference type="ARBA" id="ARBA00022989"/>
    </source>
</evidence>
<dbReference type="PROSITE" id="PS00409">
    <property type="entry name" value="PROKAR_NTER_METHYL"/>
    <property type="match status" value="1"/>
</dbReference>
<dbReference type="InterPro" id="IPR002416">
    <property type="entry name" value="T2SS_protein-GspH"/>
</dbReference>
<dbReference type="EMBL" id="MFFF01000001">
    <property type="protein sequence ID" value="OGF00134.1"/>
    <property type="molecule type" value="Genomic_DNA"/>
</dbReference>
<dbReference type="Pfam" id="PF07963">
    <property type="entry name" value="N_methyl"/>
    <property type="match status" value="1"/>
</dbReference>
<evidence type="ECO:0000313" key="7">
    <source>
        <dbReference type="EMBL" id="OGF00134.1"/>
    </source>
</evidence>
<gene>
    <name evidence="7" type="ORF">A3J05_03485</name>
</gene>
<evidence type="ECO:0008006" key="9">
    <source>
        <dbReference type="Google" id="ProtNLM"/>
    </source>
</evidence>
<evidence type="ECO:0000256" key="6">
    <source>
        <dbReference type="SAM" id="Phobius"/>
    </source>
</evidence>
<dbReference type="Gene3D" id="3.30.700.10">
    <property type="entry name" value="Glycoprotein, Type 4 Pilin"/>
    <property type="match status" value="1"/>
</dbReference>
<organism evidence="7 8">
    <name type="scientific">Candidatus Doudnabacteria bacterium RIFCSPLOWO2_02_FULL_48_13</name>
    <dbReference type="NCBI Taxonomy" id="1817845"/>
    <lineage>
        <taxon>Bacteria</taxon>
        <taxon>Candidatus Doudnaibacteriota</taxon>
    </lineage>
</organism>
<comment type="subcellular location">
    <subcellularLocation>
        <location evidence="1">Membrane</location>
        <topology evidence="1">Single-pass membrane protein</topology>
    </subcellularLocation>
</comment>
<dbReference type="PANTHER" id="PTHR30093:SF44">
    <property type="entry name" value="TYPE II SECRETION SYSTEM CORE PROTEIN G"/>
    <property type="match status" value="1"/>
</dbReference>
<dbReference type="InterPro" id="IPR012902">
    <property type="entry name" value="N_methyl_site"/>
</dbReference>
<evidence type="ECO:0000313" key="8">
    <source>
        <dbReference type="Proteomes" id="UP000177235"/>
    </source>
</evidence>
<dbReference type="GO" id="GO:0015628">
    <property type="term" value="P:protein secretion by the type II secretion system"/>
    <property type="evidence" value="ECO:0007669"/>
    <property type="project" value="InterPro"/>
</dbReference>
<dbReference type="NCBIfam" id="TIGR02532">
    <property type="entry name" value="IV_pilin_GFxxxE"/>
    <property type="match status" value="1"/>
</dbReference>
<dbReference type="PANTHER" id="PTHR30093">
    <property type="entry name" value="GENERAL SECRETION PATHWAY PROTEIN G"/>
    <property type="match status" value="1"/>
</dbReference>
<dbReference type="GO" id="GO:0016020">
    <property type="term" value="C:membrane"/>
    <property type="evidence" value="ECO:0007669"/>
    <property type="project" value="UniProtKB-SubCell"/>
</dbReference>
<dbReference type="PRINTS" id="PR00885">
    <property type="entry name" value="BCTERIALGSPH"/>
</dbReference>
<accession>A0A1F5QD43</accession>
<comment type="caution">
    <text evidence="7">The sequence shown here is derived from an EMBL/GenBank/DDBJ whole genome shotgun (WGS) entry which is preliminary data.</text>
</comment>
<keyword evidence="3 6" id="KW-0812">Transmembrane</keyword>
<keyword evidence="2" id="KW-0488">Methylation</keyword>
<evidence type="ECO:0000256" key="2">
    <source>
        <dbReference type="ARBA" id="ARBA00022481"/>
    </source>
</evidence>
<dbReference type="SUPFAM" id="SSF54523">
    <property type="entry name" value="Pili subunits"/>
    <property type="match status" value="1"/>
</dbReference>